<dbReference type="RefSeq" id="WP_277568722.1">
    <property type="nucleotide sequence ID" value="NZ_JAPDHZ010000008.1"/>
</dbReference>
<reference evidence="1 2" key="1">
    <citation type="submission" date="2022-10" db="EMBL/GenBank/DDBJ databases">
        <title>Comparative genomic analysis of Cohnella hashimotonis sp. nov., isolated from the International Space Station.</title>
        <authorList>
            <person name="Simpson A."/>
            <person name="Venkateswaran K."/>
        </authorList>
    </citation>
    <scope>NUCLEOTIDE SEQUENCE [LARGE SCALE GENOMIC DNA]</scope>
    <source>
        <strain evidence="1 2">DSM 18997</strain>
    </source>
</reference>
<dbReference type="Proteomes" id="UP001153387">
    <property type="component" value="Unassembled WGS sequence"/>
</dbReference>
<dbReference type="AlphaFoldDB" id="A0A9X4QQK3"/>
<accession>A0A9X4QQK3</accession>
<evidence type="ECO:0000313" key="2">
    <source>
        <dbReference type="Proteomes" id="UP001153387"/>
    </source>
</evidence>
<protein>
    <submittedName>
        <fullName evidence="1">Uncharacterized protein</fullName>
    </submittedName>
</protein>
<dbReference type="EMBL" id="JAPDHZ010000008">
    <property type="protein sequence ID" value="MDG0795018.1"/>
    <property type="molecule type" value="Genomic_DNA"/>
</dbReference>
<gene>
    <name evidence="1" type="ORF">OMP38_32460</name>
</gene>
<evidence type="ECO:0000313" key="1">
    <source>
        <dbReference type="EMBL" id="MDG0795018.1"/>
    </source>
</evidence>
<organism evidence="1 2">
    <name type="scientific">Cohnella ginsengisoli</name>
    <dbReference type="NCBI Taxonomy" id="425004"/>
    <lineage>
        <taxon>Bacteria</taxon>
        <taxon>Bacillati</taxon>
        <taxon>Bacillota</taxon>
        <taxon>Bacilli</taxon>
        <taxon>Bacillales</taxon>
        <taxon>Paenibacillaceae</taxon>
        <taxon>Cohnella</taxon>
    </lineage>
</organism>
<proteinExistence type="predicted"/>
<comment type="caution">
    <text evidence="1">The sequence shown here is derived from an EMBL/GenBank/DDBJ whole genome shotgun (WGS) entry which is preliminary data.</text>
</comment>
<sequence>MRWRKLRNRRRLRYAQGETSERDDPATTYAGASMAAGTISPAVMSWNGIRPVFTSAPRPPIKANVSCVRQIAAA</sequence>
<keyword evidence="2" id="KW-1185">Reference proteome</keyword>
<name>A0A9X4QQK3_9BACL</name>